<keyword evidence="1" id="KW-1133">Transmembrane helix</keyword>
<keyword evidence="3" id="KW-1185">Reference proteome</keyword>
<evidence type="ECO:0000313" key="3">
    <source>
        <dbReference type="Proteomes" id="UP000236509"/>
    </source>
</evidence>
<evidence type="ECO:0000313" key="2">
    <source>
        <dbReference type="EMBL" id="CRI28407.1"/>
    </source>
</evidence>
<accession>A0A7U7PYJ9</accession>
<dbReference type="EMBL" id="CVOU01000020">
    <property type="protein sequence ID" value="CRI28407.1"/>
    <property type="molecule type" value="Genomic_DNA"/>
</dbReference>
<name>A0A7U7PYJ9_9STAP</name>
<evidence type="ECO:0000256" key="1">
    <source>
        <dbReference type="SAM" id="Phobius"/>
    </source>
</evidence>
<sequence length="73" mass="8583">MIKVVNETIKYYRLQQNGYVTPFLLMLTAIYFAIFTFYISQYSLKLKTLHNLESDYKNKIVMLLKEGEGHGAK</sequence>
<keyword evidence="1" id="KW-0472">Membrane</keyword>
<keyword evidence="1" id="KW-0812">Transmembrane</keyword>
<comment type="caution">
    <text evidence="2">The sequence shown here is derived from an EMBL/GenBank/DDBJ whole genome shotgun (WGS) entry which is preliminary data.</text>
</comment>
<protein>
    <submittedName>
        <fullName evidence="2">Uncharacterized protein</fullName>
    </submittedName>
</protein>
<organism evidence="2 3">
    <name type="scientific">Staphylococcus argenteus</name>
    <dbReference type="NCBI Taxonomy" id="985002"/>
    <lineage>
        <taxon>Bacteria</taxon>
        <taxon>Bacillati</taxon>
        <taxon>Bacillota</taxon>
        <taxon>Bacilli</taxon>
        <taxon>Bacillales</taxon>
        <taxon>Staphylococcaceae</taxon>
        <taxon>Staphylococcus</taxon>
    </lineage>
</organism>
<gene>
    <name evidence="2" type="ORF">BN1326_80081</name>
</gene>
<feature type="transmembrane region" description="Helical" evidence="1">
    <location>
        <begin position="20"/>
        <end position="39"/>
    </location>
</feature>
<dbReference type="AlphaFoldDB" id="A0A7U7PYJ9"/>
<reference evidence="2 3" key="1">
    <citation type="submission" date="2015-04" db="EMBL/GenBank/DDBJ databases">
        <authorList>
            <person name="Cao L."/>
            <person name="Gao C.H."/>
        </authorList>
    </citation>
    <scope>NUCLEOTIDE SEQUENCE [LARGE SCALE GENOMIC DNA]</scope>
    <source>
        <strain evidence="2 3">SH3</strain>
    </source>
</reference>
<proteinExistence type="predicted"/>
<dbReference type="Proteomes" id="UP000236509">
    <property type="component" value="Unassembled WGS sequence"/>
</dbReference>